<organism evidence="2 3">
    <name type="scientific">Lachnellula suecica</name>
    <dbReference type="NCBI Taxonomy" id="602035"/>
    <lineage>
        <taxon>Eukaryota</taxon>
        <taxon>Fungi</taxon>
        <taxon>Dikarya</taxon>
        <taxon>Ascomycota</taxon>
        <taxon>Pezizomycotina</taxon>
        <taxon>Leotiomycetes</taxon>
        <taxon>Helotiales</taxon>
        <taxon>Lachnaceae</taxon>
        <taxon>Lachnellula</taxon>
    </lineage>
</organism>
<dbReference type="OrthoDB" id="3687641at2759"/>
<dbReference type="PANTHER" id="PTHR33365:SF14">
    <property type="entry name" value="TAT PATHWAY SIGNAL SEQUENCE"/>
    <property type="match status" value="1"/>
</dbReference>
<evidence type="ECO:0000313" key="3">
    <source>
        <dbReference type="Proteomes" id="UP000469558"/>
    </source>
</evidence>
<keyword evidence="3" id="KW-1185">Reference proteome</keyword>
<protein>
    <recommendedName>
        <fullName evidence="4">Tat pathway signal sequence</fullName>
    </recommendedName>
</protein>
<dbReference type="GO" id="GO:0043386">
    <property type="term" value="P:mycotoxin biosynthetic process"/>
    <property type="evidence" value="ECO:0007669"/>
    <property type="project" value="InterPro"/>
</dbReference>
<dbReference type="AlphaFoldDB" id="A0A8T9C326"/>
<name>A0A8T9C326_9HELO</name>
<gene>
    <name evidence="2" type="ORF">LSUE1_G007173</name>
</gene>
<evidence type="ECO:0008006" key="4">
    <source>
        <dbReference type="Google" id="ProtNLM"/>
    </source>
</evidence>
<reference evidence="2 3" key="1">
    <citation type="submission" date="2018-05" db="EMBL/GenBank/DDBJ databases">
        <title>Genome sequencing and assembly of the regulated plant pathogen Lachnellula willkommii and related sister species for the development of diagnostic species identification markers.</title>
        <authorList>
            <person name="Giroux E."/>
            <person name="Bilodeau G."/>
        </authorList>
    </citation>
    <scope>NUCLEOTIDE SEQUENCE [LARGE SCALE GENOMIC DNA]</scope>
    <source>
        <strain evidence="2 3">CBS 268.59</strain>
    </source>
</reference>
<dbReference type="Pfam" id="PF11807">
    <property type="entry name" value="UstYa"/>
    <property type="match status" value="1"/>
</dbReference>
<dbReference type="Proteomes" id="UP000469558">
    <property type="component" value="Unassembled WGS sequence"/>
</dbReference>
<dbReference type="EMBL" id="QGMK01000784">
    <property type="protein sequence ID" value="TVY78361.1"/>
    <property type="molecule type" value="Genomic_DNA"/>
</dbReference>
<proteinExistence type="inferred from homology"/>
<comment type="similarity">
    <text evidence="1">Belongs to the ustYa family.</text>
</comment>
<sequence length="229" mass="26663">MSSPILDQVYVEVEQKTMDTTFIAQEPLSIFRQEPSEEVDAAWRKLGDTRPIPISRDRVLAIGKDPSQAVQVPESWGYGNETYFGRVDAYHQLHCLDALRREAYFEHYYGYKYPNGFNDTTPFHRAHLAHCVHILLRNIMCTSSTDIFTHIWIDSLEHPWPDFQINHQCKNFDAIAEWQKENAMDEKALSELTKPEGYPYRVANHKFKEVHGWFEDHEDDGSSEKGEVA</sequence>
<evidence type="ECO:0000256" key="1">
    <source>
        <dbReference type="ARBA" id="ARBA00035112"/>
    </source>
</evidence>
<evidence type="ECO:0000313" key="2">
    <source>
        <dbReference type="EMBL" id="TVY78361.1"/>
    </source>
</evidence>
<comment type="caution">
    <text evidence="2">The sequence shown here is derived from an EMBL/GenBank/DDBJ whole genome shotgun (WGS) entry which is preliminary data.</text>
</comment>
<dbReference type="InterPro" id="IPR021765">
    <property type="entry name" value="UstYa-like"/>
</dbReference>
<accession>A0A8T9C326</accession>
<dbReference type="PANTHER" id="PTHR33365">
    <property type="entry name" value="YALI0B05434P"/>
    <property type="match status" value="1"/>
</dbReference>